<gene>
    <name evidence="15" type="ORF">H8B09_27485</name>
</gene>
<dbReference type="EMBL" id="JACXZA010000009">
    <property type="protein sequence ID" value="MBD3922526.1"/>
    <property type="molecule type" value="Genomic_DNA"/>
</dbReference>
<dbReference type="InterPro" id="IPR003594">
    <property type="entry name" value="HATPase_dom"/>
</dbReference>
<feature type="transmembrane region" description="Helical" evidence="12">
    <location>
        <begin position="12"/>
        <end position="33"/>
    </location>
</feature>
<keyword evidence="12" id="KW-1133">Transmembrane helix</keyword>
<accession>A0ABR8N2Y6</accession>
<keyword evidence="5" id="KW-0597">Phosphoprotein</keyword>
<dbReference type="SMART" id="SM00304">
    <property type="entry name" value="HAMP"/>
    <property type="match status" value="1"/>
</dbReference>
<keyword evidence="4" id="KW-1003">Cell membrane</keyword>
<evidence type="ECO:0000259" key="14">
    <source>
        <dbReference type="PROSITE" id="PS50885"/>
    </source>
</evidence>
<evidence type="ECO:0000313" key="16">
    <source>
        <dbReference type="Proteomes" id="UP000609346"/>
    </source>
</evidence>
<dbReference type="PANTHER" id="PTHR34220:SF7">
    <property type="entry name" value="SENSOR HISTIDINE KINASE YPDA"/>
    <property type="match status" value="1"/>
</dbReference>
<evidence type="ECO:0000256" key="4">
    <source>
        <dbReference type="ARBA" id="ARBA00022475"/>
    </source>
</evidence>
<evidence type="ECO:0000256" key="5">
    <source>
        <dbReference type="ARBA" id="ARBA00022553"/>
    </source>
</evidence>
<feature type="domain" description="HAMP" evidence="14">
    <location>
        <begin position="315"/>
        <end position="367"/>
    </location>
</feature>
<evidence type="ECO:0000256" key="7">
    <source>
        <dbReference type="ARBA" id="ARBA00022741"/>
    </source>
</evidence>
<feature type="domain" description="Histidine kinase" evidence="13">
    <location>
        <begin position="474"/>
        <end position="586"/>
    </location>
</feature>
<evidence type="ECO:0000256" key="6">
    <source>
        <dbReference type="ARBA" id="ARBA00022679"/>
    </source>
</evidence>
<evidence type="ECO:0000259" key="13">
    <source>
        <dbReference type="PROSITE" id="PS50109"/>
    </source>
</evidence>
<dbReference type="InterPro" id="IPR050640">
    <property type="entry name" value="Bact_2-comp_sensor_kinase"/>
</dbReference>
<dbReference type="PROSITE" id="PS50109">
    <property type="entry name" value="HIS_KIN"/>
    <property type="match status" value="1"/>
</dbReference>
<dbReference type="InterPro" id="IPR005467">
    <property type="entry name" value="His_kinase_dom"/>
</dbReference>
<keyword evidence="7" id="KW-0547">Nucleotide-binding</keyword>
<evidence type="ECO:0000256" key="9">
    <source>
        <dbReference type="ARBA" id="ARBA00022840"/>
    </source>
</evidence>
<feature type="transmembrane region" description="Helical" evidence="12">
    <location>
        <begin position="296"/>
        <end position="317"/>
    </location>
</feature>
<evidence type="ECO:0000256" key="1">
    <source>
        <dbReference type="ARBA" id="ARBA00000085"/>
    </source>
</evidence>
<dbReference type="Pfam" id="PF06580">
    <property type="entry name" value="His_kinase"/>
    <property type="match status" value="1"/>
</dbReference>
<reference evidence="15 16" key="1">
    <citation type="submission" date="2020-09" db="EMBL/GenBank/DDBJ databases">
        <title>Paenibacillus sp. strain PR3 16S rRNA gene Genome sequencing and assembly.</title>
        <authorList>
            <person name="Kim J."/>
        </authorList>
    </citation>
    <scope>NUCLEOTIDE SEQUENCE [LARGE SCALE GENOMIC DNA]</scope>
    <source>
        <strain evidence="15 16">PR3</strain>
    </source>
</reference>
<dbReference type="PANTHER" id="PTHR34220">
    <property type="entry name" value="SENSOR HISTIDINE KINASE YPDA"/>
    <property type="match status" value="1"/>
</dbReference>
<dbReference type="InterPro" id="IPR003660">
    <property type="entry name" value="HAMP_dom"/>
</dbReference>
<dbReference type="Pfam" id="PF00672">
    <property type="entry name" value="HAMP"/>
    <property type="match status" value="1"/>
</dbReference>
<keyword evidence="11 12" id="KW-0472">Membrane</keyword>
<comment type="caution">
    <text evidence="15">The sequence shown here is derived from an EMBL/GenBank/DDBJ whole genome shotgun (WGS) entry which is preliminary data.</text>
</comment>
<keyword evidence="16" id="KW-1185">Reference proteome</keyword>
<dbReference type="EC" id="2.7.13.3" evidence="3"/>
<keyword evidence="8 15" id="KW-0418">Kinase</keyword>
<dbReference type="RefSeq" id="WP_191206822.1">
    <property type="nucleotide sequence ID" value="NZ_JACXZA010000009.1"/>
</dbReference>
<comment type="catalytic activity">
    <reaction evidence="1">
        <text>ATP + protein L-histidine = ADP + protein N-phospho-L-histidine.</text>
        <dbReference type="EC" id="2.7.13.3"/>
    </reaction>
</comment>
<keyword evidence="9" id="KW-0067">ATP-binding</keyword>
<dbReference type="Proteomes" id="UP000609346">
    <property type="component" value="Unassembled WGS sequence"/>
</dbReference>
<comment type="subcellular location">
    <subcellularLocation>
        <location evidence="2">Cell membrane</location>
        <topology evidence="2">Multi-pass membrane protein</topology>
    </subcellularLocation>
</comment>
<evidence type="ECO:0000256" key="2">
    <source>
        <dbReference type="ARBA" id="ARBA00004651"/>
    </source>
</evidence>
<dbReference type="InterPro" id="IPR036890">
    <property type="entry name" value="HATPase_C_sf"/>
</dbReference>
<keyword evidence="12" id="KW-0812">Transmembrane</keyword>
<evidence type="ECO:0000256" key="10">
    <source>
        <dbReference type="ARBA" id="ARBA00023012"/>
    </source>
</evidence>
<dbReference type="InterPro" id="IPR010559">
    <property type="entry name" value="Sig_transdc_His_kin_internal"/>
</dbReference>
<evidence type="ECO:0000256" key="12">
    <source>
        <dbReference type="SAM" id="Phobius"/>
    </source>
</evidence>
<sequence>MTRKPSILTQLIIGFSVILLLILSITSFFSYHYSSRVVVEKTSRFMLESVKQIRGKTDVMLLEYDRLSQRVAFSPQVQQHFAAIKRGKAVTLGKADIIRFASEQARLTGSELTIHLVDSKGQFYSHNDALTLNWSTEEELHRIDWYSEIHARDGRMLWVSGPAWSNGTVHAVIGARQLNEWSTLEPLGDLFVMFSIDTLRRVIEEDDQSLTRNIQFIDSRGIIVYSMDANKIGTPADTFLVERMKNKEEGLFNWSEEGQPSYVAYSTSSYSGWTVVAYIDAASAVKDLKQMQKGNLWIGIFAICAALLLVTFFAWTVTRPIRYLAHRLSRVERGILTPSKSRLINHEVATLFESFNRMVTHLNETIQDLSSRQATEKQAQIIALKAQFRPHFLYNSLNTIYWQLINDDNEKAAEMVHTLSDLMRYSIQPGSEFVTVREDLDQLDRYLLLQRARYGEKLQVIIETDEALYPCKMMKMLLQPLVENAISHGLETVKGRKWHIRIEIRHTEEGLLLAVEDNGIGMSMDEMARALDPKDDMAATTMLHSGLGLANLHQRIRLVYGKDYGIKLMKGSEGGLRVEIVLPLDSEGGM</sequence>
<dbReference type="SUPFAM" id="SSF55874">
    <property type="entry name" value="ATPase domain of HSP90 chaperone/DNA topoisomerase II/histidine kinase"/>
    <property type="match status" value="1"/>
</dbReference>
<proteinExistence type="predicted"/>
<organism evidence="15 16">
    <name type="scientific">Paenibacillus terricola</name>
    <dbReference type="NCBI Taxonomy" id="2763503"/>
    <lineage>
        <taxon>Bacteria</taxon>
        <taxon>Bacillati</taxon>
        <taxon>Bacillota</taxon>
        <taxon>Bacilli</taxon>
        <taxon>Bacillales</taxon>
        <taxon>Paenibacillaceae</taxon>
        <taxon>Paenibacillus</taxon>
    </lineage>
</organism>
<dbReference type="Gene3D" id="6.10.340.10">
    <property type="match status" value="1"/>
</dbReference>
<keyword evidence="10" id="KW-0902">Two-component regulatory system</keyword>
<evidence type="ECO:0000256" key="3">
    <source>
        <dbReference type="ARBA" id="ARBA00012438"/>
    </source>
</evidence>
<dbReference type="GO" id="GO:0016301">
    <property type="term" value="F:kinase activity"/>
    <property type="evidence" value="ECO:0007669"/>
    <property type="project" value="UniProtKB-KW"/>
</dbReference>
<dbReference type="Gene3D" id="3.30.565.10">
    <property type="entry name" value="Histidine kinase-like ATPase, C-terminal domain"/>
    <property type="match status" value="1"/>
</dbReference>
<dbReference type="PROSITE" id="PS50885">
    <property type="entry name" value="HAMP"/>
    <property type="match status" value="1"/>
</dbReference>
<protein>
    <recommendedName>
        <fullName evidence="3">histidine kinase</fullName>
        <ecNumber evidence="3">2.7.13.3</ecNumber>
    </recommendedName>
</protein>
<name>A0ABR8N2Y6_9BACL</name>
<dbReference type="CDD" id="cd06225">
    <property type="entry name" value="HAMP"/>
    <property type="match status" value="1"/>
</dbReference>
<dbReference type="CDD" id="cd12912">
    <property type="entry name" value="PDC2_MCP_like"/>
    <property type="match status" value="1"/>
</dbReference>
<dbReference type="Pfam" id="PF02518">
    <property type="entry name" value="HATPase_c"/>
    <property type="match status" value="1"/>
</dbReference>
<dbReference type="SMART" id="SM00387">
    <property type="entry name" value="HATPase_c"/>
    <property type="match status" value="1"/>
</dbReference>
<evidence type="ECO:0000256" key="11">
    <source>
        <dbReference type="ARBA" id="ARBA00023136"/>
    </source>
</evidence>
<keyword evidence="6" id="KW-0808">Transferase</keyword>
<evidence type="ECO:0000313" key="15">
    <source>
        <dbReference type="EMBL" id="MBD3922526.1"/>
    </source>
</evidence>
<evidence type="ECO:0000256" key="8">
    <source>
        <dbReference type="ARBA" id="ARBA00022777"/>
    </source>
</evidence>